<comment type="caution">
    <text evidence="11">The sequence shown here is derived from an EMBL/GenBank/DDBJ whole genome shotgun (WGS) entry which is preliminary data.</text>
</comment>
<keyword evidence="12" id="KW-1185">Reference proteome</keyword>
<dbReference type="PROSITE" id="PS51837">
    <property type="entry name" value="LITAF"/>
    <property type="match status" value="1"/>
</dbReference>
<dbReference type="GO" id="GO:0005765">
    <property type="term" value="C:lysosomal membrane"/>
    <property type="evidence" value="ECO:0007669"/>
    <property type="project" value="UniProtKB-SubCell"/>
</dbReference>
<comment type="similarity">
    <text evidence="4">Belongs to the CDIP1/LITAF family.</text>
</comment>
<dbReference type="STRING" id="10195.A0A3M7SJ86"/>
<dbReference type="InterPro" id="IPR006629">
    <property type="entry name" value="LITAF"/>
</dbReference>
<dbReference type="GO" id="GO:0008270">
    <property type="term" value="F:zinc ion binding"/>
    <property type="evidence" value="ECO:0007669"/>
    <property type="project" value="TreeGrafter"/>
</dbReference>
<evidence type="ECO:0000256" key="7">
    <source>
        <dbReference type="ARBA" id="ARBA00023136"/>
    </source>
</evidence>
<evidence type="ECO:0000256" key="5">
    <source>
        <dbReference type="ARBA" id="ARBA00022723"/>
    </source>
</evidence>
<dbReference type="AlphaFoldDB" id="A0A3M7SJ86"/>
<dbReference type="OrthoDB" id="5599753at2759"/>
<comment type="subcellular location">
    <subcellularLocation>
        <location evidence="2">Endosome membrane</location>
        <topology evidence="2">Peripheral membrane protein</topology>
    </subcellularLocation>
    <subcellularLocation>
        <location evidence="1">Late endosome membrane</location>
    </subcellularLocation>
    <subcellularLocation>
        <location evidence="3">Lysosome membrane</location>
        <topology evidence="3">Peripheral membrane protein</topology>
        <orientation evidence="3">Cytoplasmic side</orientation>
    </subcellularLocation>
</comment>
<keyword evidence="5" id="KW-0479">Metal-binding</keyword>
<evidence type="ECO:0000313" key="11">
    <source>
        <dbReference type="EMBL" id="RNA35821.1"/>
    </source>
</evidence>
<organism evidence="11 12">
    <name type="scientific">Brachionus plicatilis</name>
    <name type="common">Marine rotifer</name>
    <name type="synonym">Brachionus muelleri</name>
    <dbReference type="NCBI Taxonomy" id="10195"/>
    <lineage>
        <taxon>Eukaryota</taxon>
        <taxon>Metazoa</taxon>
        <taxon>Spiralia</taxon>
        <taxon>Gnathifera</taxon>
        <taxon>Rotifera</taxon>
        <taxon>Eurotatoria</taxon>
        <taxon>Monogononta</taxon>
        <taxon>Pseudotrocha</taxon>
        <taxon>Ploima</taxon>
        <taxon>Brachionidae</taxon>
        <taxon>Brachionus</taxon>
    </lineage>
</organism>
<feature type="region of interest" description="Disordered" evidence="8">
    <location>
        <begin position="22"/>
        <end position="43"/>
    </location>
</feature>
<dbReference type="InterPro" id="IPR037519">
    <property type="entry name" value="LITAF_fam"/>
</dbReference>
<gene>
    <name evidence="11" type="ORF">BpHYR1_022660</name>
</gene>
<protein>
    <submittedName>
        <fullName evidence="11">Lipopolysaccharide-induced tumor necrosis factor-alpha-like protein</fullName>
    </submittedName>
</protein>
<dbReference type="GO" id="GO:0031902">
    <property type="term" value="C:late endosome membrane"/>
    <property type="evidence" value="ECO:0007669"/>
    <property type="project" value="UniProtKB-SubCell"/>
</dbReference>
<dbReference type="EMBL" id="REGN01001283">
    <property type="protein sequence ID" value="RNA35821.1"/>
    <property type="molecule type" value="Genomic_DNA"/>
</dbReference>
<evidence type="ECO:0000313" key="12">
    <source>
        <dbReference type="Proteomes" id="UP000276133"/>
    </source>
</evidence>
<proteinExistence type="inferred from homology"/>
<dbReference type="Proteomes" id="UP000276133">
    <property type="component" value="Unassembled WGS sequence"/>
</dbReference>
<evidence type="ECO:0000259" key="10">
    <source>
        <dbReference type="PROSITE" id="PS51837"/>
    </source>
</evidence>
<evidence type="ECO:0000256" key="9">
    <source>
        <dbReference type="SAM" id="Phobius"/>
    </source>
</evidence>
<feature type="domain" description="LITAF" evidence="10">
    <location>
        <begin position="46"/>
        <end position="126"/>
    </location>
</feature>
<keyword evidence="9" id="KW-0812">Transmembrane</keyword>
<evidence type="ECO:0000256" key="2">
    <source>
        <dbReference type="ARBA" id="ARBA00004481"/>
    </source>
</evidence>
<evidence type="ECO:0000256" key="8">
    <source>
        <dbReference type="SAM" id="MobiDB-lite"/>
    </source>
</evidence>
<evidence type="ECO:0000256" key="3">
    <source>
        <dbReference type="ARBA" id="ARBA00004630"/>
    </source>
</evidence>
<keyword evidence="6" id="KW-0862">Zinc</keyword>
<evidence type="ECO:0000256" key="4">
    <source>
        <dbReference type="ARBA" id="ARBA00005975"/>
    </source>
</evidence>
<feature type="transmembrane region" description="Helical" evidence="9">
    <location>
        <begin position="83"/>
        <end position="104"/>
    </location>
</feature>
<evidence type="ECO:0000256" key="6">
    <source>
        <dbReference type="ARBA" id="ARBA00022833"/>
    </source>
</evidence>
<accession>A0A3M7SJ86</accession>
<reference evidence="11 12" key="1">
    <citation type="journal article" date="2018" name="Sci. Rep.">
        <title>Genomic signatures of local adaptation to the degree of environmental predictability in rotifers.</title>
        <authorList>
            <person name="Franch-Gras L."/>
            <person name="Hahn C."/>
            <person name="Garcia-Roger E.M."/>
            <person name="Carmona M.J."/>
            <person name="Serra M."/>
            <person name="Gomez A."/>
        </authorList>
    </citation>
    <scope>NUCLEOTIDE SEQUENCE [LARGE SCALE GENOMIC DNA]</scope>
    <source>
        <strain evidence="11">HYR1</strain>
    </source>
</reference>
<dbReference type="SMART" id="SM00714">
    <property type="entry name" value="LITAF"/>
    <property type="match status" value="1"/>
</dbReference>
<dbReference type="Pfam" id="PF10601">
    <property type="entry name" value="zf-LITAF-like"/>
    <property type="match status" value="1"/>
</dbReference>
<keyword evidence="7 9" id="KW-0472">Membrane</keyword>
<evidence type="ECO:0000256" key="1">
    <source>
        <dbReference type="ARBA" id="ARBA00004414"/>
    </source>
</evidence>
<dbReference type="PANTHER" id="PTHR23292:SF6">
    <property type="entry name" value="FI16602P1-RELATED"/>
    <property type="match status" value="1"/>
</dbReference>
<keyword evidence="9" id="KW-1133">Transmembrane helix</keyword>
<name>A0A3M7SJ86_BRAPC</name>
<sequence length="127" mass="14230">MYYQTNNQIPPPQTNYPSLNQHEFQSQIPQPSAPATDFSNPSLHYQPQMNTGLPFNLGDSPIQVTCPNCRANVVTYVIPQSGLFTWLLAGALCFFGFCLIPFFVDACKDVEHFCPNCKLTVGKKKKL</sequence>
<dbReference type="PANTHER" id="PTHR23292">
    <property type="entry name" value="LIPOPOLYSACCHARIDE-INDUCED TUMOR NECROSIS FACTOR-ALPHA FACTOR"/>
    <property type="match status" value="1"/>
</dbReference>